<dbReference type="AlphaFoldDB" id="A0A7G8BHF6"/>
<comment type="similarity">
    <text evidence="2">Belongs to the UPF0324 family.</text>
</comment>
<feature type="transmembrane region" description="Helical" evidence="7">
    <location>
        <begin position="262"/>
        <end position="283"/>
    </location>
</feature>
<name>A0A7G8BHF6_9BACT</name>
<feature type="transmembrane region" description="Helical" evidence="7">
    <location>
        <begin position="235"/>
        <end position="256"/>
    </location>
</feature>
<proteinExistence type="inferred from homology"/>
<dbReference type="Pfam" id="PF03601">
    <property type="entry name" value="Cons_hypoth698"/>
    <property type="match status" value="1"/>
</dbReference>
<evidence type="ECO:0000256" key="7">
    <source>
        <dbReference type="SAM" id="Phobius"/>
    </source>
</evidence>
<accession>A0A7G8BHF6</accession>
<keyword evidence="5 7" id="KW-1133">Transmembrane helix</keyword>
<dbReference type="PANTHER" id="PTHR30106:SF1">
    <property type="entry name" value="UPF0324 MEMBRANE PROTEIN FN0533"/>
    <property type="match status" value="1"/>
</dbReference>
<feature type="transmembrane region" description="Helical" evidence="7">
    <location>
        <begin position="83"/>
        <end position="101"/>
    </location>
</feature>
<keyword evidence="9" id="KW-1185">Reference proteome</keyword>
<dbReference type="GO" id="GO:0005886">
    <property type="term" value="C:plasma membrane"/>
    <property type="evidence" value="ECO:0007669"/>
    <property type="project" value="UniProtKB-SubCell"/>
</dbReference>
<reference evidence="8 9" key="1">
    <citation type="submission" date="2020-08" db="EMBL/GenBank/DDBJ databases">
        <title>Edaphobacter telluris sp. nov. and Acidobacterium dinghuensis sp. nov., two acidobacteria isolated from forest soil.</title>
        <authorList>
            <person name="Fu J."/>
            <person name="Qiu L."/>
        </authorList>
    </citation>
    <scope>NUCLEOTIDE SEQUENCE [LARGE SCALE GENOMIC DNA]</scope>
    <source>
        <strain evidence="8">4Y35</strain>
    </source>
</reference>
<gene>
    <name evidence="8" type="ORF">H7849_23670</name>
</gene>
<feature type="transmembrane region" description="Helical" evidence="7">
    <location>
        <begin position="113"/>
        <end position="133"/>
    </location>
</feature>
<evidence type="ECO:0000256" key="2">
    <source>
        <dbReference type="ARBA" id="ARBA00007977"/>
    </source>
</evidence>
<dbReference type="InterPro" id="IPR018383">
    <property type="entry name" value="UPF0324_pro"/>
</dbReference>
<dbReference type="KEGG" id="adin:H7849_23670"/>
<evidence type="ECO:0000256" key="6">
    <source>
        <dbReference type="ARBA" id="ARBA00023136"/>
    </source>
</evidence>
<evidence type="ECO:0000256" key="3">
    <source>
        <dbReference type="ARBA" id="ARBA00022475"/>
    </source>
</evidence>
<feature type="transmembrane region" description="Helical" evidence="7">
    <location>
        <begin position="15"/>
        <end position="43"/>
    </location>
</feature>
<evidence type="ECO:0000256" key="4">
    <source>
        <dbReference type="ARBA" id="ARBA00022692"/>
    </source>
</evidence>
<evidence type="ECO:0000256" key="5">
    <source>
        <dbReference type="ARBA" id="ARBA00022989"/>
    </source>
</evidence>
<evidence type="ECO:0000313" key="9">
    <source>
        <dbReference type="Proteomes" id="UP000515312"/>
    </source>
</evidence>
<dbReference type="PANTHER" id="PTHR30106">
    <property type="entry name" value="INNER MEMBRANE PROTEIN YEIH-RELATED"/>
    <property type="match status" value="1"/>
</dbReference>
<feature type="transmembrane region" description="Helical" evidence="7">
    <location>
        <begin position="55"/>
        <end position="77"/>
    </location>
</feature>
<sequence length="316" mass="33163">MYAWVSISGCMTKNLFFVGIILAASGLLSPPLALGAGLAYGLLLTHPYPLDSKRLAKFLLQASVVCLGFGMNLGEVIQVGRSGFFYTAVGISFALALGWLLGRLLNVEKTQSFLIAAGTAICGGSAIAALGPVTEANEEEMAVSLGTVFVLNSVALLIFPAIGAAMHLSQTQFGLWSALAIHDTSSVVGAAAKYGAVALAIATTVKLARALWIVPVALLTAAVRKNKTRIQLPWFILYFCIAAVISSYIPQLHAAYSDAYRLGKLGLAVTLFLIGSGISRQTLKEVGVRPMVQGVLLWVVVAGLSLVAIAKGFIHL</sequence>
<keyword evidence="6 7" id="KW-0472">Membrane</keyword>
<comment type="subcellular location">
    <subcellularLocation>
        <location evidence="1">Cell membrane</location>
        <topology evidence="1">Multi-pass membrane protein</topology>
    </subcellularLocation>
</comment>
<keyword evidence="3" id="KW-1003">Cell membrane</keyword>
<evidence type="ECO:0000313" key="8">
    <source>
        <dbReference type="EMBL" id="QNI31976.1"/>
    </source>
</evidence>
<feature type="transmembrane region" description="Helical" evidence="7">
    <location>
        <begin position="198"/>
        <end position="223"/>
    </location>
</feature>
<keyword evidence="4 7" id="KW-0812">Transmembrane</keyword>
<feature type="transmembrane region" description="Helical" evidence="7">
    <location>
        <begin position="295"/>
        <end position="314"/>
    </location>
</feature>
<organism evidence="8 9">
    <name type="scientific">Alloacidobacterium dinghuense</name>
    <dbReference type="NCBI Taxonomy" id="2763107"/>
    <lineage>
        <taxon>Bacteria</taxon>
        <taxon>Pseudomonadati</taxon>
        <taxon>Acidobacteriota</taxon>
        <taxon>Terriglobia</taxon>
        <taxon>Terriglobales</taxon>
        <taxon>Acidobacteriaceae</taxon>
        <taxon>Alloacidobacterium</taxon>
    </lineage>
</organism>
<protein>
    <submittedName>
        <fullName evidence="8">Putative sulfate exporter family transporter</fullName>
    </submittedName>
</protein>
<feature type="transmembrane region" description="Helical" evidence="7">
    <location>
        <begin position="145"/>
        <end position="166"/>
    </location>
</feature>
<evidence type="ECO:0000256" key="1">
    <source>
        <dbReference type="ARBA" id="ARBA00004651"/>
    </source>
</evidence>
<dbReference type="Proteomes" id="UP000515312">
    <property type="component" value="Chromosome"/>
</dbReference>
<dbReference type="EMBL" id="CP060394">
    <property type="protein sequence ID" value="QNI31976.1"/>
    <property type="molecule type" value="Genomic_DNA"/>
</dbReference>